<name>A0AAP4BQV8_9CORY</name>
<sequence>MVASSQVNLADWTQKAKDYVDSKQHLLLPGVCQDDPWSQRSLKACEKWFLANAKTIPAPRRIDYEMFLGEGLRRRFSGQWAHASILDKKISHEHNLLGIYYPQLEQFDVTGSLLANALAAKTGDFWASVFQLNESLRLAGLAN</sequence>
<organism evidence="1 2">
    <name type="scientific">Corynebacterium pseudodiphtheriticum</name>
    <dbReference type="NCBI Taxonomy" id="37637"/>
    <lineage>
        <taxon>Bacteria</taxon>
        <taxon>Bacillati</taxon>
        <taxon>Actinomycetota</taxon>
        <taxon>Actinomycetes</taxon>
        <taxon>Mycobacteriales</taxon>
        <taxon>Corynebacteriaceae</taxon>
        <taxon>Corynebacterium</taxon>
    </lineage>
</organism>
<dbReference type="RefSeq" id="WP_027018093.1">
    <property type="nucleotide sequence ID" value="NZ_CP100362.1"/>
</dbReference>
<evidence type="ECO:0000313" key="1">
    <source>
        <dbReference type="EMBL" id="MDK4307666.1"/>
    </source>
</evidence>
<dbReference type="Proteomes" id="UP001224412">
    <property type="component" value="Unassembled WGS sequence"/>
</dbReference>
<comment type="caution">
    <text evidence="1">The sequence shown here is derived from an EMBL/GenBank/DDBJ whole genome shotgun (WGS) entry which is preliminary data.</text>
</comment>
<evidence type="ECO:0000313" key="2">
    <source>
        <dbReference type="Proteomes" id="UP001224412"/>
    </source>
</evidence>
<dbReference type="EMBL" id="JASNVH010000014">
    <property type="protein sequence ID" value="MDK4307666.1"/>
    <property type="molecule type" value="Genomic_DNA"/>
</dbReference>
<proteinExistence type="predicted"/>
<accession>A0AAP4BQV8</accession>
<gene>
    <name evidence="1" type="ORF">QPX42_08960</name>
</gene>
<dbReference type="GeneID" id="42781912"/>
<dbReference type="AlphaFoldDB" id="A0AAP4BQV8"/>
<reference evidence="1" key="1">
    <citation type="submission" date="2023-05" db="EMBL/GenBank/DDBJ databases">
        <title>Metabolic capabilities are highly conserved among human nasal-associated Corynebacterium species in pangenomic analyses.</title>
        <authorList>
            <person name="Tran T.H."/>
            <person name="Roberts A.Q."/>
            <person name="Escapa I.F."/>
            <person name="Gao W."/>
            <person name="Conlan S."/>
            <person name="Kong H."/>
            <person name="Segre J.A."/>
            <person name="Kelly M.S."/>
            <person name="Lemon K.P."/>
        </authorList>
    </citation>
    <scope>NUCLEOTIDE SEQUENCE</scope>
    <source>
        <strain evidence="1">KPL2773</strain>
    </source>
</reference>
<protein>
    <submittedName>
        <fullName evidence="1">Uncharacterized protein</fullName>
    </submittedName>
</protein>